<evidence type="ECO:0000259" key="4">
    <source>
        <dbReference type="SMART" id="SM00917"/>
    </source>
</evidence>
<dbReference type="Gene3D" id="3.30.160.270">
    <property type="match status" value="1"/>
</dbReference>
<dbReference type="Pfam" id="PF08502">
    <property type="entry name" value="LeuA_dimer"/>
    <property type="match status" value="1"/>
</dbReference>
<keyword evidence="1" id="KW-0028">Amino-acid biosynthesis</keyword>
<protein>
    <submittedName>
        <fullName evidence="5">2-isopropylmalate synthase</fullName>
        <ecNumber evidence="5">2.3.3.13</ecNumber>
    </submittedName>
</protein>
<dbReference type="InterPro" id="IPR036230">
    <property type="entry name" value="LeuA_allosteric_dom_sf"/>
</dbReference>
<accession>A0A645F1T9</accession>
<dbReference type="SUPFAM" id="SSF110921">
    <property type="entry name" value="2-isopropylmalate synthase LeuA, allosteric (dimerisation) domain"/>
    <property type="match status" value="1"/>
</dbReference>
<dbReference type="EC" id="2.3.3.13" evidence="5"/>
<sequence>MGYEISDPAEIKILFARFKELADKKKNVTEEDIHALMVGKSIEDESAYELKRLQVQFVKDGIQAAIVGIQDKGNKDAKMQDSATGSGSIEAIYNTINRIMEQEIILKEYNIEAITGGKDAQAEVHVVVEDEDGKSYNGTGIDFDVLTASAKAYIQASGKAKNKQTIEKVSAHF</sequence>
<proteinExistence type="predicted"/>
<keyword evidence="5" id="KW-0012">Acyltransferase</keyword>
<organism evidence="5">
    <name type="scientific">bioreactor metagenome</name>
    <dbReference type="NCBI Taxonomy" id="1076179"/>
    <lineage>
        <taxon>unclassified sequences</taxon>
        <taxon>metagenomes</taxon>
        <taxon>ecological metagenomes</taxon>
    </lineage>
</organism>
<keyword evidence="3" id="KW-0100">Branched-chain amino acid biosynthesis</keyword>
<feature type="domain" description="2-isopropylmalate synthase LeuA allosteric (dimerisation)" evidence="4">
    <location>
        <begin position="27"/>
        <end position="161"/>
    </location>
</feature>
<dbReference type="GO" id="GO:0003852">
    <property type="term" value="F:2-isopropylmalate synthase activity"/>
    <property type="evidence" value="ECO:0007669"/>
    <property type="project" value="UniProtKB-EC"/>
</dbReference>
<evidence type="ECO:0000256" key="3">
    <source>
        <dbReference type="ARBA" id="ARBA00023304"/>
    </source>
</evidence>
<reference evidence="5" key="1">
    <citation type="submission" date="2019-08" db="EMBL/GenBank/DDBJ databases">
        <authorList>
            <person name="Kucharzyk K."/>
            <person name="Murdoch R.W."/>
            <person name="Higgins S."/>
            <person name="Loffler F."/>
        </authorList>
    </citation>
    <scope>NUCLEOTIDE SEQUENCE</scope>
</reference>
<dbReference type="AlphaFoldDB" id="A0A645F1T9"/>
<dbReference type="SMART" id="SM00917">
    <property type="entry name" value="LeuA_dimer"/>
    <property type="match status" value="1"/>
</dbReference>
<dbReference type="GO" id="GO:0009098">
    <property type="term" value="P:L-leucine biosynthetic process"/>
    <property type="evidence" value="ECO:0007669"/>
    <property type="project" value="InterPro"/>
</dbReference>
<gene>
    <name evidence="5" type="primary">leuA_60</name>
    <name evidence="5" type="ORF">SDC9_155457</name>
</gene>
<comment type="caution">
    <text evidence="5">The sequence shown here is derived from an EMBL/GenBank/DDBJ whole genome shotgun (WGS) entry which is preliminary data.</text>
</comment>
<keyword evidence="2 5" id="KW-0808">Transferase</keyword>
<dbReference type="EMBL" id="VSSQ01054198">
    <property type="protein sequence ID" value="MPN08177.1"/>
    <property type="molecule type" value="Genomic_DNA"/>
</dbReference>
<name>A0A645F1T9_9ZZZZ</name>
<evidence type="ECO:0000256" key="2">
    <source>
        <dbReference type="ARBA" id="ARBA00022679"/>
    </source>
</evidence>
<dbReference type="InterPro" id="IPR013709">
    <property type="entry name" value="2-isopropylmalate_synth_dimer"/>
</dbReference>
<evidence type="ECO:0000313" key="5">
    <source>
        <dbReference type="EMBL" id="MPN08177.1"/>
    </source>
</evidence>
<dbReference type="FunFam" id="3.30.160.270:FF:000003">
    <property type="entry name" value="2-isopropylmalate synthase"/>
    <property type="match status" value="1"/>
</dbReference>
<evidence type="ECO:0000256" key="1">
    <source>
        <dbReference type="ARBA" id="ARBA00022605"/>
    </source>
</evidence>